<dbReference type="EMBL" id="HACA01012331">
    <property type="protein sequence ID" value="CDW29692.1"/>
    <property type="molecule type" value="Transcribed_RNA"/>
</dbReference>
<reference evidence="1" key="1">
    <citation type="submission" date="2014-05" db="EMBL/GenBank/DDBJ databases">
        <authorList>
            <person name="Chronopoulou M."/>
        </authorList>
    </citation>
    <scope>NUCLEOTIDE SEQUENCE</scope>
    <source>
        <tissue evidence="1">Whole organism</tissue>
    </source>
</reference>
<accession>A0A0K2TVH4</accession>
<sequence>MSGRFFGPLYKGERLIFSGERRIFKQGKCYSID</sequence>
<organism evidence="1">
    <name type="scientific">Lepeophtheirus salmonis</name>
    <name type="common">Salmon louse</name>
    <name type="synonym">Caligus salmonis</name>
    <dbReference type="NCBI Taxonomy" id="72036"/>
    <lineage>
        <taxon>Eukaryota</taxon>
        <taxon>Metazoa</taxon>
        <taxon>Ecdysozoa</taxon>
        <taxon>Arthropoda</taxon>
        <taxon>Crustacea</taxon>
        <taxon>Multicrustacea</taxon>
        <taxon>Hexanauplia</taxon>
        <taxon>Copepoda</taxon>
        <taxon>Siphonostomatoida</taxon>
        <taxon>Caligidae</taxon>
        <taxon>Lepeophtheirus</taxon>
    </lineage>
</organism>
<proteinExistence type="predicted"/>
<evidence type="ECO:0000313" key="1">
    <source>
        <dbReference type="EMBL" id="CDW29692.1"/>
    </source>
</evidence>
<protein>
    <submittedName>
        <fullName evidence="1">Uncharacterized protein</fullName>
    </submittedName>
</protein>
<dbReference type="AlphaFoldDB" id="A0A0K2TVH4"/>
<name>A0A0K2TVH4_LEPSM</name>